<evidence type="ECO:0000313" key="2">
    <source>
        <dbReference type="EMBL" id="KAJ7951774.1"/>
    </source>
</evidence>
<accession>A0AAD7L5M9</accession>
<feature type="compositionally biased region" description="Basic and acidic residues" evidence="1">
    <location>
        <begin position="103"/>
        <end position="113"/>
    </location>
</feature>
<reference evidence="2" key="1">
    <citation type="journal article" date="2023" name="Science">
        <title>Elucidation of the pathway for biosynthesis of saponin adjuvants from the soapbark tree.</title>
        <authorList>
            <person name="Reed J."/>
            <person name="Orme A."/>
            <person name="El-Demerdash A."/>
            <person name="Owen C."/>
            <person name="Martin L.B.B."/>
            <person name="Misra R.C."/>
            <person name="Kikuchi S."/>
            <person name="Rejzek M."/>
            <person name="Martin A.C."/>
            <person name="Harkess A."/>
            <person name="Leebens-Mack J."/>
            <person name="Louveau T."/>
            <person name="Stephenson M.J."/>
            <person name="Osbourn A."/>
        </authorList>
    </citation>
    <scope>NUCLEOTIDE SEQUENCE</scope>
    <source>
        <strain evidence="2">S10</strain>
    </source>
</reference>
<dbReference type="PANTHER" id="PTHR35461:SF1">
    <property type="entry name" value="LOW PROTEIN: ATP-DEPENDENT RNA HELICASE-LIKE PROTEIN"/>
    <property type="match status" value="1"/>
</dbReference>
<evidence type="ECO:0000256" key="1">
    <source>
        <dbReference type="SAM" id="MobiDB-lite"/>
    </source>
</evidence>
<protein>
    <submittedName>
        <fullName evidence="2">ATP-dependent RNA helicase DDX11-like protein</fullName>
    </submittedName>
</protein>
<dbReference type="Proteomes" id="UP001163823">
    <property type="component" value="Chromosome 11"/>
</dbReference>
<keyword evidence="3" id="KW-1185">Reference proteome</keyword>
<dbReference type="PANTHER" id="PTHR35461">
    <property type="entry name" value="BNAANNG14610D PROTEIN"/>
    <property type="match status" value="1"/>
</dbReference>
<keyword evidence="2" id="KW-0347">Helicase</keyword>
<keyword evidence="2" id="KW-0378">Hydrolase</keyword>
<organism evidence="2 3">
    <name type="scientific">Quillaja saponaria</name>
    <name type="common">Soap bark tree</name>
    <dbReference type="NCBI Taxonomy" id="32244"/>
    <lineage>
        <taxon>Eukaryota</taxon>
        <taxon>Viridiplantae</taxon>
        <taxon>Streptophyta</taxon>
        <taxon>Embryophyta</taxon>
        <taxon>Tracheophyta</taxon>
        <taxon>Spermatophyta</taxon>
        <taxon>Magnoliopsida</taxon>
        <taxon>eudicotyledons</taxon>
        <taxon>Gunneridae</taxon>
        <taxon>Pentapetalae</taxon>
        <taxon>rosids</taxon>
        <taxon>fabids</taxon>
        <taxon>Fabales</taxon>
        <taxon>Quillajaceae</taxon>
        <taxon>Quillaja</taxon>
    </lineage>
</organism>
<dbReference type="EMBL" id="JARAOO010000011">
    <property type="protein sequence ID" value="KAJ7951774.1"/>
    <property type="molecule type" value="Genomic_DNA"/>
</dbReference>
<gene>
    <name evidence="2" type="ORF">O6P43_027770</name>
</gene>
<proteinExistence type="predicted"/>
<dbReference type="GO" id="GO:0004386">
    <property type="term" value="F:helicase activity"/>
    <property type="evidence" value="ECO:0007669"/>
    <property type="project" value="UniProtKB-KW"/>
</dbReference>
<sequence length="213" mass="24848">MLIRETIQKTKMFFHKNLQNLKSFLFGEYRKLPRSLSFNPFSCRNAHQRTFSIDNFYNDLYDEWESDLHCMKKTNNDGILTSKEPAIEDYSCKRSFMNLSKESPVKEKHEGGGKARNKGSTQLGKAEDLCQHKKNGGDDLLEQKIKDLEMMDARDVEQVLDIEEALHYYSRLKSPVYQDIVNKFFMDMHSEFSVPQTSVTINNSKRTLGSIRL</sequence>
<comment type="caution">
    <text evidence="2">The sequence shown here is derived from an EMBL/GenBank/DDBJ whole genome shotgun (WGS) entry which is preliminary data.</text>
</comment>
<name>A0AAD7L5M9_QUISA</name>
<feature type="region of interest" description="Disordered" evidence="1">
    <location>
        <begin position="102"/>
        <end position="127"/>
    </location>
</feature>
<evidence type="ECO:0000313" key="3">
    <source>
        <dbReference type="Proteomes" id="UP001163823"/>
    </source>
</evidence>
<dbReference type="AlphaFoldDB" id="A0AAD7L5M9"/>
<keyword evidence="2" id="KW-0067">ATP-binding</keyword>
<dbReference type="KEGG" id="qsa:O6P43_027770"/>
<keyword evidence="2" id="KW-0547">Nucleotide-binding</keyword>